<evidence type="ECO:0000256" key="2">
    <source>
        <dbReference type="HAMAP-Rule" id="MF_02087"/>
    </source>
</evidence>
<reference evidence="6 7" key="2">
    <citation type="journal article" date="2011" name="Stand. Genomic Sci.">
        <title>Complete genome sequence of Calditerrivibrio nitroreducens type strain (Yu37-1).</title>
        <authorList>
            <person name="Pitluck S."/>
            <person name="Sikorski J."/>
            <person name="Zeytun A."/>
            <person name="Lapidus A."/>
            <person name="Nolan M."/>
            <person name="Lucas S."/>
            <person name="Hammon N."/>
            <person name="Deshpande S."/>
            <person name="Cheng J.F."/>
            <person name="Tapia R."/>
            <person name="Han C."/>
            <person name="Goodwin L."/>
            <person name="Liolios K."/>
            <person name="Pagani I."/>
            <person name="Ivanova N."/>
            <person name="Mavromatis K."/>
            <person name="Pati A."/>
            <person name="Chen A."/>
            <person name="Palaniappan K."/>
            <person name="Hauser L."/>
            <person name="Chang Y.J."/>
            <person name="Jeffries C.D."/>
            <person name="Detter J.C."/>
            <person name="Brambilla E."/>
            <person name="Djao O.D."/>
            <person name="Rohde M."/>
            <person name="Spring S."/>
            <person name="Goker M."/>
            <person name="Woyke T."/>
            <person name="Bristow J."/>
            <person name="Eisen J.A."/>
            <person name="Markowitz V."/>
            <person name="Hugenholtz P."/>
            <person name="Kyrpides N.C."/>
            <person name="Klenk H.P."/>
            <person name="Land M."/>
        </authorList>
    </citation>
    <scope>NUCLEOTIDE SEQUENCE [LARGE SCALE GENOMIC DNA]</scope>
    <source>
        <strain evidence="7">DSM 19672 / NBRC 101217 / Yu37-1</strain>
    </source>
</reference>
<dbReference type="PANTHER" id="PTHR10146:SF14">
    <property type="entry name" value="PYRIDOXAL PHOSPHATE HOMEOSTASIS PROTEIN"/>
    <property type="match status" value="1"/>
</dbReference>
<name>E4TI93_CALNY</name>
<dbReference type="AlphaFoldDB" id="E4TI93"/>
<gene>
    <name evidence="6" type="ordered locus">Calni_1098</name>
</gene>
<feature type="modified residue" description="N6-(pyridoxal phosphate)lysine" evidence="2 3">
    <location>
        <position position="34"/>
    </location>
</feature>
<comment type="cofactor">
    <cofactor evidence="3">
        <name>pyridoxal 5'-phosphate</name>
        <dbReference type="ChEBI" id="CHEBI:597326"/>
    </cofactor>
</comment>
<keyword evidence="7" id="KW-1185">Reference proteome</keyword>
<protein>
    <recommendedName>
        <fullName evidence="2">Pyridoxal phosphate homeostasis protein</fullName>
        <shortName evidence="2">PLP homeostasis protein</shortName>
    </recommendedName>
</protein>
<dbReference type="GO" id="GO:0030170">
    <property type="term" value="F:pyridoxal phosphate binding"/>
    <property type="evidence" value="ECO:0007669"/>
    <property type="project" value="UniProtKB-UniRule"/>
</dbReference>
<evidence type="ECO:0000313" key="7">
    <source>
        <dbReference type="Proteomes" id="UP000007039"/>
    </source>
</evidence>
<dbReference type="PANTHER" id="PTHR10146">
    <property type="entry name" value="PROLINE SYNTHETASE CO-TRANSCRIBED BACTERIAL HOMOLOG PROTEIN"/>
    <property type="match status" value="1"/>
</dbReference>
<dbReference type="NCBIfam" id="TIGR00044">
    <property type="entry name" value="YggS family pyridoxal phosphate-dependent enzyme"/>
    <property type="match status" value="1"/>
</dbReference>
<proteinExistence type="inferred from homology"/>
<dbReference type="OrthoDB" id="9804072at2"/>
<dbReference type="EMBL" id="CP002347">
    <property type="protein sequence ID" value="ADR19009.1"/>
    <property type="molecule type" value="Genomic_DNA"/>
</dbReference>
<dbReference type="Gene3D" id="3.20.20.10">
    <property type="entry name" value="Alanine racemase"/>
    <property type="match status" value="1"/>
</dbReference>
<dbReference type="PIRSF" id="PIRSF004848">
    <property type="entry name" value="YBL036c_PLPDEIII"/>
    <property type="match status" value="1"/>
</dbReference>
<dbReference type="HAMAP" id="MF_02087">
    <property type="entry name" value="PLP_homeostasis"/>
    <property type="match status" value="1"/>
</dbReference>
<keyword evidence="1 2" id="KW-0663">Pyridoxal phosphate</keyword>
<dbReference type="Pfam" id="PF01168">
    <property type="entry name" value="Ala_racemase_N"/>
    <property type="match status" value="1"/>
</dbReference>
<feature type="domain" description="Alanine racemase N-terminal" evidence="5">
    <location>
        <begin position="29"/>
        <end position="227"/>
    </location>
</feature>
<dbReference type="FunFam" id="3.20.20.10:FF:000018">
    <property type="entry name" value="Pyridoxal phosphate homeostasis protein"/>
    <property type="match status" value="1"/>
</dbReference>
<evidence type="ECO:0000256" key="1">
    <source>
        <dbReference type="ARBA" id="ARBA00022898"/>
    </source>
</evidence>
<dbReference type="STRING" id="768670.Calni_1098"/>
<dbReference type="InterPro" id="IPR011078">
    <property type="entry name" value="PyrdxlP_homeostasis"/>
</dbReference>
<evidence type="ECO:0000313" key="6">
    <source>
        <dbReference type="EMBL" id="ADR19009.1"/>
    </source>
</evidence>
<dbReference type="InterPro" id="IPR029066">
    <property type="entry name" value="PLP-binding_barrel"/>
</dbReference>
<organism evidence="6 7">
    <name type="scientific">Calditerrivibrio nitroreducens (strain DSM 19672 / NBRC 101217 / Yu37-1)</name>
    <dbReference type="NCBI Taxonomy" id="768670"/>
    <lineage>
        <taxon>Bacteria</taxon>
        <taxon>Pseudomonadati</taxon>
        <taxon>Deferribacterota</taxon>
        <taxon>Deferribacteres</taxon>
        <taxon>Deferribacterales</taxon>
        <taxon>Calditerrivibrionaceae</taxon>
    </lineage>
</organism>
<sequence length="229" mass="27015">MIGDRIRYITEKMHRAAVKSGRRLDDITLVAVSKTFPVERIIDAYRYGLRIFGESRLQEASGKIEHLKSFPDIKFHMIGHVQTNKIRMLKDYFSLIHSVDSLHLAEKMNSYFYSIHRVQDILIQVNLVNEPQKYGVKIEEFDEMMEKMKDFTCLRVRGLMFIPPFYDDPEMNRDNFRKMKALFDETREKYRKFKEFDILSMGMSDDFEIAIEEGANMVRIGSAIFGERG</sequence>
<dbReference type="HOGENOM" id="CLU_059988_1_3_0"/>
<dbReference type="InterPro" id="IPR001608">
    <property type="entry name" value="Ala_racemase_N"/>
</dbReference>
<dbReference type="CDD" id="cd00635">
    <property type="entry name" value="PLPDE_III_YBL036c_like"/>
    <property type="match status" value="1"/>
</dbReference>
<comment type="function">
    <text evidence="2">Pyridoxal 5'-phosphate (PLP)-binding protein, which is involved in PLP homeostasis.</text>
</comment>
<comment type="similarity">
    <text evidence="2 4">Belongs to the pyridoxal phosphate-binding protein YggS/PROSC family.</text>
</comment>
<dbReference type="Proteomes" id="UP000007039">
    <property type="component" value="Chromosome"/>
</dbReference>
<dbReference type="SUPFAM" id="SSF51419">
    <property type="entry name" value="PLP-binding barrel"/>
    <property type="match status" value="1"/>
</dbReference>
<evidence type="ECO:0000259" key="5">
    <source>
        <dbReference type="Pfam" id="PF01168"/>
    </source>
</evidence>
<dbReference type="PROSITE" id="PS01211">
    <property type="entry name" value="UPF0001"/>
    <property type="match status" value="1"/>
</dbReference>
<evidence type="ECO:0000256" key="4">
    <source>
        <dbReference type="RuleBase" id="RU004514"/>
    </source>
</evidence>
<evidence type="ECO:0000256" key="3">
    <source>
        <dbReference type="PIRSR" id="PIRSR004848-1"/>
    </source>
</evidence>
<dbReference type="KEGG" id="cni:Calni_1098"/>
<dbReference type="RefSeq" id="WP_013451221.1">
    <property type="nucleotide sequence ID" value="NC_014758.1"/>
</dbReference>
<dbReference type="eggNOG" id="COG0325">
    <property type="taxonomic scope" value="Bacteria"/>
</dbReference>
<reference key="1">
    <citation type="submission" date="2010-11" db="EMBL/GenBank/DDBJ databases">
        <title>The complete genome of chromosome of Calditerrivibrio nitroreducens DSM 19672.</title>
        <authorList>
            <consortium name="US DOE Joint Genome Institute (JGI-PGF)"/>
            <person name="Lucas S."/>
            <person name="Copeland A."/>
            <person name="Lapidus A."/>
            <person name="Bruce D."/>
            <person name="Goodwin L."/>
            <person name="Pitluck S."/>
            <person name="Kyrpides N."/>
            <person name="Mavromatis K."/>
            <person name="Ivanova N."/>
            <person name="Mikhailova N."/>
            <person name="Zeytun A."/>
            <person name="Brettin T."/>
            <person name="Detter J.C."/>
            <person name="Tapia R."/>
            <person name="Han C."/>
            <person name="Land M."/>
            <person name="Hauser L."/>
            <person name="Markowitz V."/>
            <person name="Cheng J.-F."/>
            <person name="Hugenholtz P."/>
            <person name="Woyke T."/>
            <person name="Wu D."/>
            <person name="Spring S."/>
            <person name="Schroeder M."/>
            <person name="Brambilla E."/>
            <person name="Klenk H.-P."/>
            <person name="Eisen J.A."/>
        </authorList>
    </citation>
    <scope>NUCLEOTIDE SEQUENCE [LARGE SCALE GENOMIC DNA]</scope>
    <source>
        <strain>DSM 19672</strain>
    </source>
</reference>
<accession>E4TI93</accession>